<evidence type="ECO:0008006" key="3">
    <source>
        <dbReference type="Google" id="ProtNLM"/>
    </source>
</evidence>
<evidence type="ECO:0000313" key="1">
    <source>
        <dbReference type="EMBL" id="SDU61277.1"/>
    </source>
</evidence>
<dbReference type="InterPro" id="IPR010297">
    <property type="entry name" value="DUF900_hydrolase"/>
</dbReference>
<reference evidence="1 2" key="1">
    <citation type="submission" date="2016-10" db="EMBL/GenBank/DDBJ databases">
        <authorList>
            <person name="Varghese N."/>
            <person name="Submissions S."/>
        </authorList>
    </citation>
    <scope>NUCLEOTIDE SEQUENCE [LARGE SCALE GENOMIC DNA]</scope>
    <source>
        <strain evidence="1 2">LMG 21607</strain>
    </source>
</reference>
<proteinExistence type="predicted"/>
<name>A0ABY0VX61_9PSED</name>
<evidence type="ECO:0000313" key="2">
    <source>
        <dbReference type="Proteomes" id="UP000182476"/>
    </source>
</evidence>
<dbReference type="EMBL" id="LT629796">
    <property type="protein sequence ID" value="SDU61277.1"/>
    <property type="molecule type" value="Genomic_DNA"/>
</dbReference>
<accession>A0ABY0VX61</accession>
<organism evidence="1 2">
    <name type="scientific">Pseudomonas mandelii</name>
    <dbReference type="NCBI Taxonomy" id="75612"/>
    <lineage>
        <taxon>Bacteria</taxon>
        <taxon>Pseudomonadati</taxon>
        <taxon>Pseudomonadota</taxon>
        <taxon>Gammaproteobacteria</taxon>
        <taxon>Pseudomonadales</taxon>
        <taxon>Pseudomonadaceae</taxon>
        <taxon>Pseudomonas</taxon>
    </lineage>
</organism>
<sequence>MSVIGNHVWHSQNGLFNTNTDSEIGDVARILNLAHDTDSENGLLLQFHGGLVDKTSALSVATKLIPEYISAKTYPVFFVWESGLKETLINNRAELAQDPAFRELVKKVTEWVIKKSSPTSNIALKGGGDKLINVYQLRSEFDNWFDQRRDTPPVSETDIQSSQVKTKGLSNLSVDQLAYDIEIGLNDDPGFRKAMAEAYNATLTPTEFATKSAGTHKKANVLLLSETSQNELFGSRLPGTQTKGLLSWIAVARFVAKLVIAVIKRYHNGRDHGPYCTVVEEVLHAAYGNLLGAGIWNQMKKDTEDSFGTLPGCCATAVVKYLKQLEDSGKTFSKITLVGHSTGAIYVCNFLDAVAAADLKTKINVVFLAPAVTYDRFAKTVTAHQGSLLKSFRMFAMNDERESADQMLSIIYNRSLLYFVSGLLEGQVPATGGWQSVVDMPLVGMERFLNHTAVFGTDPAVKIVTAFLAADPSRIAWSPSSRGPGLNTNASHHGDFGLFAFKGVEKI</sequence>
<gene>
    <name evidence="1" type="ORF">SAMN04489801_5080</name>
</gene>
<dbReference type="Proteomes" id="UP000182476">
    <property type="component" value="Chromosome I"/>
</dbReference>
<protein>
    <recommendedName>
        <fullName evidence="3">DUF1749 domain-containing protein</fullName>
    </recommendedName>
</protein>
<keyword evidence="2" id="KW-1185">Reference proteome</keyword>
<dbReference type="GeneID" id="46432038"/>
<dbReference type="RefSeq" id="WP_083376508.1">
    <property type="nucleotide sequence ID" value="NZ_LT629796.1"/>
</dbReference>
<dbReference type="Pfam" id="PF05990">
    <property type="entry name" value="DUF900"/>
    <property type="match status" value="1"/>
</dbReference>